<dbReference type="InterPro" id="IPR003010">
    <property type="entry name" value="C-N_Hydrolase"/>
</dbReference>
<dbReference type="PANTHER" id="PTHR43674:SF12">
    <property type="entry name" value="NITRILASE C965.09-RELATED"/>
    <property type="match status" value="1"/>
</dbReference>
<sequence length="319" mass="36029">MSRHLNVAMGQLGPIQRADSRTAVVKRLCTMMREAKSLGAQIIVYPELALTTFFPRWYIDDVQELHSFYETSMPNIATQPLFDLARQLEIGFYLGYAELAREADGLHRYNTAILVNTRGEIVDKYRKVHLPGHSEHEPWRRFQHLEKRYFEPGPGFHVRRAFGGVMGMALCNDRRWAETYRVLALQGCEMVFIGYNTPVHNAPAPQHDDLSLFHNQLSLQAGAYQNGMWAVGVAKAGLEEGVDSIGGSCIVAPSGEVVARCITKDDEVQLARCDLDWCAVYKRTTFNFDLHRQPHAYGLITEKKGETLAADGTQWGVDR</sequence>
<name>A0A0U1Q0W0_9BURK</name>
<dbReference type="Pfam" id="PF00795">
    <property type="entry name" value="CN_hydrolase"/>
    <property type="match status" value="1"/>
</dbReference>
<dbReference type="STRING" id="1610491.AAV94_04540"/>
<comment type="caution">
    <text evidence="3">The sequence shown here is derived from an EMBL/GenBank/DDBJ whole genome shotgun (WGS) entry which is preliminary data.</text>
</comment>
<dbReference type="AlphaFoldDB" id="A0A0U1Q0W0"/>
<gene>
    <name evidence="3" type="ORF">AAV94_04540</name>
</gene>
<dbReference type="InterPro" id="IPR050345">
    <property type="entry name" value="Aliph_Amidase/BUP"/>
</dbReference>
<proteinExistence type="predicted"/>
<evidence type="ECO:0000313" key="3">
    <source>
        <dbReference type="EMBL" id="KKW68390.1"/>
    </source>
</evidence>
<dbReference type="CDD" id="cd07569">
    <property type="entry name" value="DCase"/>
    <property type="match status" value="1"/>
</dbReference>
<dbReference type="PATRIC" id="fig|1610491.3.peg.968"/>
<organism evidence="3 4">
    <name type="scientific">Lampropedia cohaerens</name>
    <dbReference type="NCBI Taxonomy" id="1610491"/>
    <lineage>
        <taxon>Bacteria</taxon>
        <taxon>Pseudomonadati</taxon>
        <taxon>Pseudomonadota</taxon>
        <taxon>Betaproteobacteria</taxon>
        <taxon>Burkholderiales</taxon>
        <taxon>Comamonadaceae</taxon>
        <taxon>Lampropedia</taxon>
    </lineage>
</organism>
<accession>A0A0U1Q0W0</accession>
<dbReference type="RefSeq" id="WP_046741156.1">
    <property type="nucleotide sequence ID" value="NZ_LBNQ01000019.1"/>
</dbReference>
<dbReference type="GO" id="GO:0016811">
    <property type="term" value="F:hydrolase activity, acting on carbon-nitrogen (but not peptide) bonds, in linear amides"/>
    <property type="evidence" value="ECO:0007669"/>
    <property type="project" value="TreeGrafter"/>
</dbReference>
<dbReference type="InterPro" id="IPR036526">
    <property type="entry name" value="C-N_Hydrolase_sf"/>
</dbReference>
<dbReference type="Gene3D" id="3.60.110.10">
    <property type="entry name" value="Carbon-nitrogen hydrolase"/>
    <property type="match status" value="1"/>
</dbReference>
<dbReference type="Proteomes" id="UP000050580">
    <property type="component" value="Unassembled WGS sequence"/>
</dbReference>
<keyword evidence="4" id="KW-1185">Reference proteome</keyword>
<evidence type="ECO:0000313" key="4">
    <source>
        <dbReference type="Proteomes" id="UP000050580"/>
    </source>
</evidence>
<evidence type="ECO:0000259" key="2">
    <source>
        <dbReference type="PROSITE" id="PS50263"/>
    </source>
</evidence>
<dbReference type="PANTHER" id="PTHR43674">
    <property type="entry name" value="NITRILASE C965.09-RELATED"/>
    <property type="match status" value="1"/>
</dbReference>
<reference evidence="3 4" key="1">
    <citation type="submission" date="2015-05" db="EMBL/GenBank/DDBJ databases">
        <title>Draft genome sequence of Lampropedia sp. CT6, isolated from the microbial mat of a hot water spring, located at Manikaran, India.</title>
        <authorList>
            <person name="Tripathi C."/>
            <person name="Rani P."/>
            <person name="Mahato N.K."/>
            <person name="Lal R."/>
        </authorList>
    </citation>
    <scope>NUCLEOTIDE SEQUENCE [LARGE SCALE GENOMIC DNA]</scope>
    <source>
        <strain evidence="3 4">CT6</strain>
    </source>
</reference>
<keyword evidence="1 3" id="KW-0378">Hydrolase</keyword>
<dbReference type="EMBL" id="LBNQ01000019">
    <property type="protein sequence ID" value="KKW68390.1"/>
    <property type="molecule type" value="Genomic_DNA"/>
</dbReference>
<feature type="domain" description="CN hydrolase" evidence="2">
    <location>
        <begin position="5"/>
        <end position="275"/>
    </location>
</feature>
<dbReference type="OrthoDB" id="9803803at2"/>
<protein>
    <submittedName>
        <fullName evidence="3">N-carbamoyl-D-amino acid hydrolase</fullName>
    </submittedName>
</protein>
<dbReference type="PROSITE" id="PS50263">
    <property type="entry name" value="CN_HYDROLASE"/>
    <property type="match status" value="1"/>
</dbReference>
<evidence type="ECO:0000256" key="1">
    <source>
        <dbReference type="ARBA" id="ARBA00022801"/>
    </source>
</evidence>
<dbReference type="SUPFAM" id="SSF56317">
    <property type="entry name" value="Carbon-nitrogen hydrolase"/>
    <property type="match status" value="1"/>
</dbReference>